<feature type="region of interest" description="Disordered" evidence="1">
    <location>
        <begin position="56"/>
        <end position="75"/>
    </location>
</feature>
<reference evidence="2 3" key="1">
    <citation type="submission" date="2018-11" db="EMBL/GenBank/DDBJ databases">
        <title>Rufibacter latericius sp. nov., isolated from water in Baiyang Lake.</title>
        <authorList>
            <person name="Yang Y."/>
        </authorList>
    </citation>
    <scope>NUCLEOTIDE SEQUENCE [LARGE SCALE GENOMIC DNA]</scope>
    <source>
        <strain evidence="2 3">R-22-1c-1</strain>
    </source>
</reference>
<sequence>MLILKEIRITLPLRQIRILLDRSPFPVFAEVRHSCALRLFLEITLKEGIVAADYLNGAKPSGPLPNKSLQKGELR</sequence>
<proteinExistence type="predicted"/>
<accession>A0A3M9MKC8</accession>
<organism evidence="2 3">
    <name type="scientific">Rufibacter latericius</name>
    <dbReference type="NCBI Taxonomy" id="2487040"/>
    <lineage>
        <taxon>Bacteria</taxon>
        <taxon>Pseudomonadati</taxon>
        <taxon>Bacteroidota</taxon>
        <taxon>Cytophagia</taxon>
        <taxon>Cytophagales</taxon>
        <taxon>Hymenobacteraceae</taxon>
        <taxon>Rufibacter</taxon>
    </lineage>
</organism>
<evidence type="ECO:0000256" key="1">
    <source>
        <dbReference type="SAM" id="MobiDB-lite"/>
    </source>
</evidence>
<dbReference type="AlphaFoldDB" id="A0A3M9MKC8"/>
<dbReference type="Proteomes" id="UP000272117">
    <property type="component" value="Unassembled WGS sequence"/>
</dbReference>
<name>A0A3M9MKC8_9BACT</name>
<gene>
    <name evidence="2" type="ORF">EFB08_13980</name>
</gene>
<keyword evidence="3" id="KW-1185">Reference proteome</keyword>
<dbReference type="EMBL" id="RJJD01000008">
    <property type="protein sequence ID" value="RNI25941.1"/>
    <property type="molecule type" value="Genomic_DNA"/>
</dbReference>
<comment type="caution">
    <text evidence="2">The sequence shown here is derived from an EMBL/GenBank/DDBJ whole genome shotgun (WGS) entry which is preliminary data.</text>
</comment>
<protein>
    <submittedName>
        <fullName evidence="2">Uncharacterized protein</fullName>
    </submittedName>
</protein>
<evidence type="ECO:0000313" key="2">
    <source>
        <dbReference type="EMBL" id="RNI25941.1"/>
    </source>
</evidence>
<evidence type="ECO:0000313" key="3">
    <source>
        <dbReference type="Proteomes" id="UP000272117"/>
    </source>
</evidence>